<evidence type="ECO:0000313" key="8">
    <source>
        <dbReference type="EMBL" id="MXV15948.1"/>
    </source>
</evidence>
<keyword evidence="7" id="KW-0812">Transmembrane</keyword>
<protein>
    <submittedName>
        <fullName evidence="8">Lauroyl acyltransferase</fullName>
    </submittedName>
</protein>
<dbReference type="EMBL" id="WVHS01000002">
    <property type="protein sequence ID" value="MXV15948.1"/>
    <property type="molecule type" value="Genomic_DNA"/>
</dbReference>
<evidence type="ECO:0000256" key="2">
    <source>
        <dbReference type="ARBA" id="ARBA00022475"/>
    </source>
</evidence>
<name>A0A7K1XYP3_9SPHI</name>
<keyword evidence="7" id="KW-1133">Transmembrane helix</keyword>
<comment type="subcellular location">
    <subcellularLocation>
        <location evidence="1">Cell inner membrane</location>
    </subcellularLocation>
</comment>
<proteinExistence type="predicted"/>
<accession>A0A7K1XYP3</accession>
<reference evidence="8 9" key="1">
    <citation type="submission" date="2019-11" db="EMBL/GenBank/DDBJ databases">
        <title>Pedobacter sp. HMF7056 Genome sequencing and assembly.</title>
        <authorList>
            <person name="Kang H."/>
            <person name="Kim H."/>
            <person name="Joh K."/>
        </authorList>
    </citation>
    <scope>NUCLEOTIDE SEQUENCE [LARGE SCALE GENOMIC DNA]</scope>
    <source>
        <strain evidence="8 9">HMF7056</strain>
    </source>
</reference>
<dbReference type="GO" id="GO:0005886">
    <property type="term" value="C:plasma membrane"/>
    <property type="evidence" value="ECO:0007669"/>
    <property type="project" value="UniProtKB-SubCell"/>
</dbReference>
<evidence type="ECO:0000313" key="9">
    <source>
        <dbReference type="Proteomes" id="UP000451233"/>
    </source>
</evidence>
<keyword evidence="3" id="KW-0997">Cell inner membrane</keyword>
<organism evidence="8 9">
    <name type="scientific">Hufsiella ginkgonis</name>
    <dbReference type="NCBI Taxonomy" id="2695274"/>
    <lineage>
        <taxon>Bacteria</taxon>
        <taxon>Pseudomonadati</taxon>
        <taxon>Bacteroidota</taxon>
        <taxon>Sphingobacteriia</taxon>
        <taxon>Sphingobacteriales</taxon>
        <taxon>Sphingobacteriaceae</taxon>
        <taxon>Hufsiella</taxon>
    </lineage>
</organism>
<dbReference type="InterPro" id="IPR004960">
    <property type="entry name" value="LipA_acyltrans"/>
</dbReference>
<evidence type="ECO:0000256" key="4">
    <source>
        <dbReference type="ARBA" id="ARBA00022679"/>
    </source>
</evidence>
<dbReference type="AlphaFoldDB" id="A0A7K1XYP3"/>
<keyword evidence="9" id="KW-1185">Reference proteome</keyword>
<sequence length="293" mass="34279">MIRSGLTRIAIGLLFLLSLLPFGVLYVVSDFIFLVLYHVVKYRRPVVRMNLRNAFPEKTEAECAEIEEAYYRYLSDLIVECVKMITIPYKEAAKHFVFLNPEVLHKYFADGKSVILAAGHYGNWEMAATIGSLTDKKALVIYKPLASGIYEDFTRKVRSRFGAVMVPMKLTLRKIAEFRREPSISVFLSDQTPVKHETQFFTSFLNQPTAVFLGIEKIAKTTNYPVVFCDVRVVKRGYYSCNFVPLVENPAEMKEHEITEAHVRCLERLIIREPRYWLWSHRRWKFRPEDYKR</sequence>
<evidence type="ECO:0000256" key="3">
    <source>
        <dbReference type="ARBA" id="ARBA00022519"/>
    </source>
</evidence>
<dbReference type="PANTHER" id="PTHR30606">
    <property type="entry name" value="LIPID A BIOSYNTHESIS LAUROYL ACYLTRANSFERASE"/>
    <property type="match status" value="1"/>
</dbReference>
<keyword evidence="2" id="KW-1003">Cell membrane</keyword>
<gene>
    <name evidence="8" type="ORF">GS398_11580</name>
</gene>
<keyword evidence="6 8" id="KW-0012">Acyltransferase</keyword>
<dbReference type="RefSeq" id="WP_160906913.1">
    <property type="nucleotide sequence ID" value="NZ_WVHS01000002.1"/>
</dbReference>
<comment type="caution">
    <text evidence="8">The sequence shown here is derived from an EMBL/GenBank/DDBJ whole genome shotgun (WGS) entry which is preliminary data.</text>
</comment>
<dbReference type="GO" id="GO:0016746">
    <property type="term" value="F:acyltransferase activity"/>
    <property type="evidence" value="ECO:0007669"/>
    <property type="project" value="UniProtKB-KW"/>
</dbReference>
<keyword evidence="5 7" id="KW-0472">Membrane</keyword>
<evidence type="ECO:0000256" key="1">
    <source>
        <dbReference type="ARBA" id="ARBA00004533"/>
    </source>
</evidence>
<evidence type="ECO:0000256" key="7">
    <source>
        <dbReference type="SAM" id="Phobius"/>
    </source>
</evidence>
<dbReference type="Pfam" id="PF03279">
    <property type="entry name" value="Lip_A_acyltrans"/>
    <property type="match status" value="1"/>
</dbReference>
<dbReference type="CDD" id="cd07984">
    <property type="entry name" value="LPLAT_LABLAT-like"/>
    <property type="match status" value="1"/>
</dbReference>
<evidence type="ECO:0000256" key="6">
    <source>
        <dbReference type="ARBA" id="ARBA00023315"/>
    </source>
</evidence>
<feature type="transmembrane region" description="Helical" evidence="7">
    <location>
        <begin position="12"/>
        <end position="40"/>
    </location>
</feature>
<keyword evidence="4 8" id="KW-0808">Transferase</keyword>
<dbReference type="Proteomes" id="UP000451233">
    <property type="component" value="Unassembled WGS sequence"/>
</dbReference>
<dbReference type="PANTHER" id="PTHR30606:SF10">
    <property type="entry name" value="PHOSPHATIDYLINOSITOL MANNOSIDE ACYLTRANSFERASE"/>
    <property type="match status" value="1"/>
</dbReference>
<dbReference type="GO" id="GO:0009247">
    <property type="term" value="P:glycolipid biosynthetic process"/>
    <property type="evidence" value="ECO:0007669"/>
    <property type="project" value="UniProtKB-ARBA"/>
</dbReference>
<evidence type="ECO:0000256" key="5">
    <source>
        <dbReference type="ARBA" id="ARBA00023136"/>
    </source>
</evidence>